<evidence type="ECO:0000256" key="2">
    <source>
        <dbReference type="SAM" id="SignalP"/>
    </source>
</evidence>
<reference evidence="3 4" key="1">
    <citation type="submission" date="2018-09" db="EMBL/GenBank/DDBJ databases">
        <title>Characterization of the phylogenetic diversity of five novel species belonging to the genus Bifidobacterium.</title>
        <authorList>
            <person name="Lugli G.A."/>
            <person name="Duranti S."/>
            <person name="Milani C."/>
        </authorList>
    </citation>
    <scope>NUCLEOTIDE SEQUENCE [LARGE SCALE GENOMIC DNA]</scope>
    <source>
        <strain evidence="3 4">2036B</strain>
    </source>
</reference>
<evidence type="ECO:0000313" key="4">
    <source>
        <dbReference type="Proteomes" id="UP000287609"/>
    </source>
</evidence>
<accession>A0A430FRW4</accession>
<dbReference type="InterPro" id="IPR005046">
    <property type="entry name" value="DUF285"/>
</dbReference>
<dbReference type="InterPro" id="IPR032675">
    <property type="entry name" value="LRR_dom_sf"/>
</dbReference>
<gene>
    <name evidence="3" type="ORF">D2E26_0189</name>
</gene>
<sequence>MSIRNKLRAVRCSCALIATVALTVTSLLTHSASAQTATDTAAQAFGTTAQANDDGTHVYDNAHADADAQEKLSEWDYLKAEQSRVANNALPKTSGEWGSVPWTYDPSTKTLVIAPDADAVVDWNTAEFLTGDDSEQATKQNMETVQFAHRVAIQDPNALDQLFFSAEHLKTVEHIDRISFDQLADARSWVSFRNMFGRTAVTSVDFAQMQLHDHVIDATAMFAESAVTDIQRMHIPFAHIGCALGMFHSSQLHNVVIEDELNAAPATMWTDVTEMFKNCEDLQTVVWKLYAPNITTMNRMFTLSSVKSIDLDGMQSSSISEADEAFSDCHKLETLSMRNMHFVVGYHDQLFAGVSRTLHTITLTKASVNHLYNLHITSIYNETNTLPLLNDTAVVWSVGDEPKTWHQWADNTTIDPAISVTFNQSINKKANTTSDDETSATNTTDESPANDNGSLDPMEGNWGGTPWYIDAEGQELIIAPKQDAEVAMGTPVFTKHIPRMDSIRAKVRFVRFAHAVTIHNEHQLEDMFLGFESLTAVRNIGNLKFDKLPDAHSVIHLSQMFAGTNLQFVDFSECDFGEHSINAFGLFYGAATTNSKNFNIPFNRIEDSSQMFAHTKNLKKAFINCSDADKTANQWVYAADMFKGSGITQVHWNIYAPRLRDTARMFLSCKKLTDLNANPLSSKSLYDTTSMFSRCTSLQFLALDGTPFLNPYTDSVFKQVPVSTITLSRATLLHQLTRAQLGDSDTLPYLKVEHVQWEANGKQQSWQQWAEDASLTDYGLEIEFAQVAA</sequence>
<dbReference type="EMBL" id="QXGM01000001">
    <property type="protein sequence ID" value="RSX55626.1"/>
    <property type="molecule type" value="Genomic_DNA"/>
</dbReference>
<evidence type="ECO:0000313" key="3">
    <source>
        <dbReference type="EMBL" id="RSX55626.1"/>
    </source>
</evidence>
<dbReference type="OrthoDB" id="1081070at2"/>
<dbReference type="Proteomes" id="UP000287609">
    <property type="component" value="Unassembled WGS sequence"/>
</dbReference>
<feature type="chain" id="PRO_5038589097" description="BspA family leucine-rich repeat surface protein" evidence="2">
    <location>
        <begin position="37"/>
        <end position="789"/>
    </location>
</feature>
<protein>
    <recommendedName>
        <fullName evidence="5">BspA family leucine-rich repeat surface protein</fullName>
    </recommendedName>
</protein>
<feature type="region of interest" description="Disordered" evidence="1">
    <location>
        <begin position="428"/>
        <end position="457"/>
    </location>
</feature>
<feature type="compositionally biased region" description="Polar residues" evidence="1">
    <location>
        <begin position="428"/>
        <end position="453"/>
    </location>
</feature>
<dbReference type="AlphaFoldDB" id="A0A430FRW4"/>
<dbReference type="Gene3D" id="3.80.10.10">
    <property type="entry name" value="Ribonuclease Inhibitor"/>
    <property type="match status" value="2"/>
</dbReference>
<keyword evidence="4" id="KW-1185">Reference proteome</keyword>
<dbReference type="Pfam" id="PF03382">
    <property type="entry name" value="DUF285"/>
    <property type="match status" value="2"/>
</dbReference>
<dbReference type="SUPFAM" id="SSF52058">
    <property type="entry name" value="L domain-like"/>
    <property type="match status" value="1"/>
</dbReference>
<name>A0A430FRW4_9BIFI</name>
<feature type="signal peptide" evidence="2">
    <location>
        <begin position="1"/>
        <end position="36"/>
    </location>
</feature>
<organism evidence="3 4">
    <name type="scientific">Bifidobacterium dolichotidis</name>
    <dbReference type="NCBI Taxonomy" id="2306976"/>
    <lineage>
        <taxon>Bacteria</taxon>
        <taxon>Bacillati</taxon>
        <taxon>Actinomycetota</taxon>
        <taxon>Actinomycetes</taxon>
        <taxon>Bifidobacteriales</taxon>
        <taxon>Bifidobacteriaceae</taxon>
        <taxon>Bifidobacterium</taxon>
    </lineage>
</organism>
<evidence type="ECO:0008006" key="5">
    <source>
        <dbReference type="Google" id="ProtNLM"/>
    </source>
</evidence>
<keyword evidence="2" id="KW-0732">Signal</keyword>
<comment type="caution">
    <text evidence="3">The sequence shown here is derived from an EMBL/GenBank/DDBJ whole genome shotgun (WGS) entry which is preliminary data.</text>
</comment>
<proteinExistence type="predicted"/>
<evidence type="ECO:0000256" key="1">
    <source>
        <dbReference type="SAM" id="MobiDB-lite"/>
    </source>
</evidence>